<dbReference type="InterPro" id="IPR029058">
    <property type="entry name" value="AB_hydrolase_fold"/>
</dbReference>
<evidence type="ECO:0000256" key="2">
    <source>
        <dbReference type="ARBA" id="ARBA00022801"/>
    </source>
</evidence>
<dbReference type="Gene3D" id="3.40.50.1820">
    <property type="entry name" value="alpha/beta hydrolase"/>
    <property type="match status" value="1"/>
</dbReference>
<evidence type="ECO:0000313" key="5">
    <source>
        <dbReference type="EMBL" id="KAF2734885.1"/>
    </source>
</evidence>
<dbReference type="PROSITE" id="PS00122">
    <property type="entry name" value="CARBOXYLESTERASE_B_1"/>
    <property type="match status" value="1"/>
</dbReference>
<sequence length="534" mass="59945">MTGLLDENDVVQFRNIPFATIPARFKRSVLLTHFLDTDRNFTKRGYASPQAIPTVPDLFSGGPYPNESSTFQYSETECLNLQINVPISLLQSTHSKVPLLVYVHGGGFVLGKIDAQHSTHLMVSQSVSDNQPVIGANIQYRLGALGYLHTSTADSNIAMHDQRNALLWIQTFAGGFGGDVGRVTVFGESAGAMSICYHMMAPAPSTGPLFQRAVLMSGVVGPMTAPMPVKEAEKLCDEFMDSLGIKEKSEAGLEWLRILDVQEIVDKSSKLTEQGTMWIPTQDEEWFGKEAGDVTWDRGLELIGKCEWVDAILLGTTGFEGTTLLAAVAGLTPKSFVKGVADQLGEQSANLLKKAYKLSDSMDQNLFLTRAMEWIGDVVFSTPAHALCRHVSTSTNANKKIYRYIFDARNPFPGSPCYQHPHHWVDIYYVFKTFQFRYPHQRLKDLSTRHAQLWIDFTNGKSPWSEYRYDEGGNATFMIADEREGWIQRSAKQDENLCGRDWARCELLWESWKGMQGKWFQPLKIEPMRKSKVV</sequence>
<dbReference type="EMBL" id="ML996142">
    <property type="protein sequence ID" value="KAF2734885.1"/>
    <property type="molecule type" value="Genomic_DNA"/>
</dbReference>
<keyword evidence="6" id="KW-1185">Reference proteome</keyword>
<dbReference type="EC" id="3.1.1.-" evidence="3"/>
<comment type="similarity">
    <text evidence="1 3">Belongs to the type-B carboxylesterase/lipase family.</text>
</comment>
<dbReference type="InterPro" id="IPR019826">
    <property type="entry name" value="Carboxylesterase_B_AS"/>
</dbReference>
<evidence type="ECO:0000256" key="3">
    <source>
        <dbReference type="RuleBase" id="RU361235"/>
    </source>
</evidence>
<dbReference type="GO" id="GO:0016787">
    <property type="term" value="F:hydrolase activity"/>
    <property type="evidence" value="ECO:0007669"/>
    <property type="project" value="UniProtKB-KW"/>
</dbReference>
<dbReference type="Proteomes" id="UP000799444">
    <property type="component" value="Unassembled WGS sequence"/>
</dbReference>
<accession>A0A9P4QYP3</accession>
<gene>
    <name evidence="5" type="ORF">EJ04DRAFT_534610</name>
</gene>
<dbReference type="InterPro" id="IPR050309">
    <property type="entry name" value="Type-B_Carboxylest/Lipase"/>
</dbReference>
<organism evidence="5 6">
    <name type="scientific">Polyplosphaeria fusca</name>
    <dbReference type="NCBI Taxonomy" id="682080"/>
    <lineage>
        <taxon>Eukaryota</taxon>
        <taxon>Fungi</taxon>
        <taxon>Dikarya</taxon>
        <taxon>Ascomycota</taxon>
        <taxon>Pezizomycotina</taxon>
        <taxon>Dothideomycetes</taxon>
        <taxon>Pleosporomycetidae</taxon>
        <taxon>Pleosporales</taxon>
        <taxon>Tetraplosphaeriaceae</taxon>
        <taxon>Polyplosphaeria</taxon>
    </lineage>
</organism>
<dbReference type="Pfam" id="PF00135">
    <property type="entry name" value="COesterase"/>
    <property type="match status" value="1"/>
</dbReference>
<keyword evidence="2 3" id="KW-0378">Hydrolase</keyword>
<reference evidence="5" key="1">
    <citation type="journal article" date="2020" name="Stud. Mycol.">
        <title>101 Dothideomycetes genomes: a test case for predicting lifestyles and emergence of pathogens.</title>
        <authorList>
            <person name="Haridas S."/>
            <person name="Albert R."/>
            <person name="Binder M."/>
            <person name="Bloem J."/>
            <person name="Labutti K."/>
            <person name="Salamov A."/>
            <person name="Andreopoulos B."/>
            <person name="Baker S."/>
            <person name="Barry K."/>
            <person name="Bills G."/>
            <person name="Bluhm B."/>
            <person name="Cannon C."/>
            <person name="Castanera R."/>
            <person name="Culley D."/>
            <person name="Daum C."/>
            <person name="Ezra D."/>
            <person name="Gonzalez J."/>
            <person name="Henrissat B."/>
            <person name="Kuo A."/>
            <person name="Liang C."/>
            <person name="Lipzen A."/>
            <person name="Lutzoni F."/>
            <person name="Magnuson J."/>
            <person name="Mondo S."/>
            <person name="Nolan M."/>
            <person name="Ohm R."/>
            <person name="Pangilinan J."/>
            <person name="Park H.-J."/>
            <person name="Ramirez L."/>
            <person name="Alfaro M."/>
            <person name="Sun H."/>
            <person name="Tritt A."/>
            <person name="Yoshinaga Y."/>
            <person name="Zwiers L.-H."/>
            <person name="Turgeon B."/>
            <person name="Goodwin S."/>
            <person name="Spatafora J."/>
            <person name="Crous P."/>
            <person name="Grigoriev I."/>
        </authorList>
    </citation>
    <scope>NUCLEOTIDE SEQUENCE</scope>
    <source>
        <strain evidence="5">CBS 125425</strain>
    </source>
</reference>
<dbReference type="AlphaFoldDB" id="A0A9P4QYP3"/>
<evidence type="ECO:0000259" key="4">
    <source>
        <dbReference type="Pfam" id="PF00135"/>
    </source>
</evidence>
<dbReference type="PANTHER" id="PTHR11559">
    <property type="entry name" value="CARBOXYLESTERASE"/>
    <property type="match status" value="1"/>
</dbReference>
<protein>
    <recommendedName>
        <fullName evidence="3">Carboxylic ester hydrolase</fullName>
        <ecNumber evidence="3">3.1.1.-</ecNumber>
    </recommendedName>
</protein>
<dbReference type="SUPFAM" id="SSF53474">
    <property type="entry name" value="alpha/beta-Hydrolases"/>
    <property type="match status" value="1"/>
</dbReference>
<feature type="domain" description="Carboxylesterase type B" evidence="4">
    <location>
        <begin position="7"/>
        <end position="465"/>
    </location>
</feature>
<name>A0A9P4QYP3_9PLEO</name>
<evidence type="ECO:0000313" key="6">
    <source>
        <dbReference type="Proteomes" id="UP000799444"/>
    </source>
</evidence>
<evidence type="ECO:0000256" key="1">
    <source>
        <dbReference type="ARBA" id="ARBA00005964"/>
    </source>
</evidence>
<comment type="caution">
    <text evidence="5">The sequence shown here is derived from an EMBL/GenBank/DDBJ whole genome shotgun (WGS) entry which is preliminary data.</text>
</comment>
<proteinExistence type="inferred from homology"/>
<dbReference type="OrthoDB" id="6846267at2759"/>
<dbReference type="InterPro" id="IPR002018">
    <property type="entry name" value="CarbesteraseB"/>
</dbReference>